<dbReference type="InterPro" id="IPR008266">
    <property type="entry name" value="Tyr_kinase_AS"/>
</dbReference>
<dbReference type="GO" id="GO:0004674">
    <property type="term" value="F:protein serine/threonine kinase activity"/>
    <property type="evidence" value="ECO:0007669"/>
    <property type="project" value="UniProtKB-KW"/>
</dbReference>
<dbReference type="PROSITE" id="PS50011">
    <property type="entry name" value="PROTEIN_KINASE_DOM"/>
    <property type="match status" value="1"/>
</dbReference>
<keyword evidence="8" id="KW-0067">ATP-binding</keyword>
<dbReference type="Gene3D" id="3.30.200.20">
    <property type="entry name" value="Phosphorylase Kinase, domain 1"/>
    <property type="match status" value="1"/>
</dbReference>
<dbReference type="PANTHER" id="PTHR12209">
    <property type="entry name" value="NON-SPECIFIC SERINE/THREONINE PROTEIN KINASE"/>
    <property type="match status" value="1"/>
</dbReference>
<protein>
    <recommendedName>
        <fullName evidence="2">non-specific serine/threonine protein kinase</fullName>
        <ecNumber evidence="2">2.7.11.1</ecNumber>
    </recommendedName>
</protein>
<evidence type="ECO:0000256" key="5">
    <source>
        <dbReference type="ARBA" id="ARBA00022694"/>
    </source>
</evidence>
<evidence type="ECO:0000313" key="12">
    <source>
        <dbReference type="EMBL" id="MAG17975.1"/>
    </source>
</evidence>
<dbReference type="EC" id="2.7.11.1" evidence="2"/>
<evidence type="ECO:0000259" key="11">
    <source>
        <dbReference type="PROSITE" id="PS50011"/>
    </source>
</evidence>
<accession>A0A2D6LP65</accession>
<dbReference type="PROSITE" id="PS00109">
    <property type="entry name" value="PROTEIN_KINASE_TYR"/>
    <property type="match status" value="1"/>
</dbReference>
<evidence type="ECO:0000256" key="8">
    <source>
        <dbReference type="ARBA" id="ARBA00022840"/>
    </source>
</evidence>
<comment type="similarity">
    <text evidence="1">Belongs to the protein kinase superfamily. BUD32 family.</text>
</comment>
<dbReference type="Pfam" id="PF01163">
    <property type="entry name" value="RIO1"/>
    <property type="match status" value="1"/>
</dbReference>
<dbReference type="SUPFAM" id="SSF56112">
    <property type="entry name" value="Protein kinase-like (PK-like)"/>
    <property type="match status" value="1"/>
</dbReference>
<keyword evidence="3" id="KW-0723">Serine/threonine-protein kinase</keyword>
<comment type="catalytic activity">
    <reaction evidence="9">
        <text>L-threonyl-[protein] + ATP = O-phospho-L-threonyl-[protein] + ADP + H(+)</text>
        <dbReference type="Rhea" id="RHEA:46608"/>
        <dbReference type="Rhea" id="RHEA-COMP:11060"/>
        <dbReference type="Rhea" id="RHEA-COMP:11605"/>
        <dbReference type="ChEBI" id="CHEBI:15378"/>
        <dbReference type="ChEBI" id="CHEBI:30013"/>
        <dbReference type="ChEBI" id="CHEBI:30616"/>
        <dbReference type="ChEBI" id="CHEBI:61977"/>
        <dbReference type="ChEBI" id="CHEBI:456216"/>
        <dbReference type="EC" id="2.7.11.1"/>
    </reaction>
</comment>
<dbReference type="InterPro" id="IPR000719">
    <property type="entry name" value="Prot_kinase_dom"/>
</dbReference>
<dbReference type="InterPro" id="IPR022495">
    <property type="entry name" value="Bud32"/>
</dbReference>
<evidence type="ECO:0000313" key="13">
    <source>
        <dbReference type="Proteomes" id="UP000226712"/>
    </source>
</evidence>
<dbReference type="PANTHER" id="PTHR12209:SF0">
    <property type="entry name" value="EKC_KEOPS COMPLEX SUBUNIT TP53RK"/>
    <property type="match status" value="1"/>
</dbReference>
<evidence type="ECO:0000256" key="2">
    <source>
        <dbReference type="ARBA" id="ARBA00012513"/>
    </source>
</evidence>
<evidence type="ECO:0000256" key="4">
    <source>
        <dbReference type="ARBA" id="ARBA00022679"/>
    </source>
</evidence>
<gene>
    <name evidence="12" type="ORF">CL944_00705</name>
</gene>
<dbReference type="Proteomes" id="UP000226712">
    <property type="component" value="Unassembled WGS sequence"/>
</dbReference>
<name>A0A2D6LP65_9ARCH</name>
<evidence type="ECO:0000256" key="9">
    <source>
        <dbReference type="ARBA" id="ARBA00047899"/>
    </source>
</evidence>
<keyword evidence="4" id="KW-0808">Transferase</keyword>
<proteinExistence type="inferred from homology"/>
<dbReference type="AlphaFoldDB" id="A0A2D6LP65"/>
<dbReference type="EMBL" id="NZBD01000004">
    <property type="protein sequence ID" value="MAG17975.1"/>
    <property type="molecule type" value="Genomic_DNA"/>
</dbReference>
<keyword evidence="7 12" id="KW-0418">Kinase</keyword>
<reference evidence="13" key="1">
    <citation type="submission" date="2017-09" db="EMBL/GenBank/DDBJ databases">
        <title>The Reconstruction of 2,631 Draft Metagenome-Assembled Genomes from the Global Oceans.</title>
        <authorList>
            <person name="Tully B.J."/>
            <person name="Graham E.D."/>
            <person name="Heidelberg J.F."/>
        </authorList>
    </citation>
    <scope>NUCLEOTIDE SEQUENCE [LARGE SCALE GENOMIC DNA]</scope>
</reference>
<dbReference type="GO" id="GO:0005524">
    <property type="term" value="F:ATP binding"/>
    <property type="evidence" value="ECO:0007669"/>
    <property type="project" value="UniProtKB-KW"/>
</dbReference>
<feature type="domain" description="Protein kinase" evidence="11">
    <location>
        <begin position="1"/>
        <end position="203"/>
    </location>
</feature>
<dbReference type="GO" id="GO:0005829">
    <property type="term" value="C:cytosol"/>
    <property type="evidence" value="ECO:0007669"/>
    <property type="project" value="TreeGrafter"/>
</dbReference>
<dbReference type="Gene3D" id="1.10.510.10">
    <property type="entry name" value="Transferase(Phosphotransferase) domain 1"/>
    <property type="match status" value="1"/>
</dbReference>
<evidence type="ECO:0000256" key="6">
    <source>
        <dbReference type="ARBA" id="ARBA00022741"/>
    </source>
</evidence>
<dbReference type="NCBIfam" id="TIGR03724">
    <property type="entry name" value="arch_bud32"/>
    <property type="match status" value="1"/>
</dbReference>
<dbReference type="InterPro" id="IPR011009">
    <property type="entry name" value="Kinase-like_dom_sf"/>
</dbReference>
<evidence type="ECO:0000256" key="10">
    <source>
        <dbReference type="ARBA" id="ARBA00048679"/>
    </source>
</evidence>
<keyword evidence="5" id="KW-0819">tRNA processing</keyword>
<evidence type="ECO:0000256" key="1">
    <source>
        <dbReference type="ARBA" id="ARBA00010630"/>
    </source>
</evidence>
<comment type="catalytic activity">
    <reaction evidence="10">
        <text>L-seryl-[protein] + ATP = O-phospho-L-seryl-[protein] + ADP + H(+)</text>
        <dbReference type="Rhea" id="RHEA:17989"/>
        <dbReference type="Rhea" id="RHEA-COMP:9863"/>
        <dbReference type="Rhea" id="RHEA-COMP:11604"/>
        <dbReference type="ChEBI" id="CHEBI:15378"/>
        <dbReference type="ChEBI" id="CHEBI:29999"/>
        <dbReference type="ChEBI" id="CHEBI:30616"/>
        <dbReference type="ChEBI" id="CHEBI:83421"/>
        <dbReference type="ChEBI" id="CHEBI:456216"/>
        <dbReference type="EC" id="2.7.11.1"/>
    </reaction>
</comment>
<dbReference type="GO" id="GO:0008033">
    <property type="term" value="P:tRNA processing"/>
    <property type="evidence" value="ECO:0007669"/>
    <property type="project" value="UniProtKB-KW"/>
</dbReference>
<evidence type="ECO:0000256" key="7">
    <source>
        <dbReference type="ARBA" id="ARBA00022777"/>
    </source>
</evidence>
<organism evidence="12 13">
    <name type="scientific">Candidatus Iainarchaeum sp</name>
    <dbReference type="NCBI Taxonomy" id="3101447"/>
    <lineage>
        <taxon>Archaea</taxon>
        <taxon>Candidatus Iainarchaeota</taxon>
        <taxon>Candidatus Iainarchaeia</taxon>
        <taxon>Candidatus Iainarchaeales</taxon>
        <taxon>Candidatus Iainarchaeaceae</taxon>
        <taxon>Candidatus Iainarchaeum</taxon>
    </lineage>
</organism>
<comment type="caution">
    <text evidence="12">The sequence shown here is derived from an EMBL/GenBank/DDBJ whole genome shotgun (WGS) entry which is preliminary data.</text>
</comment>
<keyword evidence="6" id="KW-0547">Nucleotide-binding</keyword>
<sequence>MELIKQGAEAKLFKDTYLERECVVKQRQRKKYREKSLDERILKERIRTECNLLSKAKKAGIRTPIVWKVNLKDMEIVSEFISGKTLKEEFLSGNSEAEKLCKEAGQLIGKMHSEDLIHGDLTTSNIILHNDVLVFLDFGLGSISSKIEDKAVDLLVFKKTFMATHYQIIDLWKNIEQEYQKSFSNGKNVLKHLSDVEARARYY</sequence>
<evidence type="ECO:0000256" key="3">
    <source>
        <dbReference type="ARBA" id="ARBA00022527"/>
    </source>
</evidence>
<dbReference type="InterPro" id="IPR018934">
    <property type="entry name" value="RIO_dom"/>
</dbReference>